<keyword evidence="4 9" id="KW-0863">Zinc-finger</keyword>
<feature type="disulfide bond" evidence="8">
    <location>
        <begin position="142"/>
        <end position="152"/>
    </location>
</feature>
<comment type="subcellular location">
    <subcellularLocation>
        <location evidence="1">Membrane</location>
    </subcellularLocation>
</comment>
<dbReference type="GeneID" id="5032563"/>
<keyword evidence="11" id="KW-0732">Signal</keyword>
<dbReference type="OMA" id="LSWIYIN"/>
<feature type="transmembrane region" description="Helical" evidence="10">
    <location>
        <begin position="314"/>
        <end position="334"/>
    </location>
</feature>
<dbReference type="eggNOG" id="KOG0800">
    <property type="taxonomic scope" value="Eukaryota"/>
</dbReference>
<evidence type="ECO:0000256" key="11">
    <source>
        <dbReference type="SAM" id="SignalP"/>
    </source>
</evidence>
<evidence type="ECO:0000256" key="10">
    <source>
        <dbReference type="SAM" id="Phobius"/>
    </source>
</evidence>
<dbReference type="InParanoid" id="A0D8L5"/>
<dbReference type="PROSITE" id="PS00022">
    <property type="entry name" value="EGF_1"/>
    <property type="match status" value="1"/>
</dbReference>
<feature type="domain" description="EGF-like" evidence="12">
    <location>
        <begin position="138"/>
        <end position="177"/>
    </location>
</feature>
<keyword evidence="5" id="KW-0862">Zinc</keyword>
<keyword evidence="7 10" id="KW-0472">Membrane</keyword>
<feature type="disulfide bond" evidence="8">
    <location>
        <begin position="167"/>
        <end position="176"/>
    </location>
</feature>
<evidence type="ECO:0000256" key="1">
    <source>
        <dbReference type="ARBA" id="ARBA00004370"/>
    </source>
</evidence>
<feature type="chain" id="PRO_5013220483" description="RING-type domain-containing protein" evidence="11">
    <location>
        <begin position="16"/>
        <end position="445"/>
    </location>
</feature>
<dbReference type="GO" id="GO:0012505">
    <property type="term" value="C:endomembrane system"/>
    <property type="evidence" value="ECO:0000318"/>
    <property type="project" value="GO_Central"/>
</dbReference>
<dbReference type="PROSITE" id="PS50089">
    <property type="entry name" value="ZF_RING_2"/>
    <property type="match status" value="1"/>
</dbReference>
<protein>
    <recommendedName>
        <fullName evidence="16">RING-type domain-containing protein</fullName>
    </recommendedName>
</protein>
<evidence type="ECO:0000313" key="15">
    <source>
        <dbReference type="Proteomes" id="UP000000600"/>
    </source>
</evidence>
<dbReference type="SUPFAM" id="SSF57850">
    <property type="entry name" value="RING/U-box"/>
    <property type="match status" value="1"/>
</dbReference>
<dbReference type="Pfam" id="PF13639">
    <property type="entry name" value="zf-RING_2"/>
    <property type="match status" value="1"/>
</dbReference>
<evidence type="ECO:0000256" key="6">
    <source>
        <dbReference type="ARBA" id="ARBA00022989"/>
    </source>
</evidence>
<dbReference type="GO" id="GO:0016020">
    <property type="term" value="C:membrane"/>
    <property type="evidence" value="ECO:0007669"/>
    <property type="project" value="UniProtKB-SubCell"/>
</dbReference>
<evidence type="ECO:0000256" key="3">
    <source>
        <dbReference type="ARBA" id="ARBA00022723"/>
    </source>
</evidence>
<evidence type="ECO:0000256" key="5">
    <source>
        <dbReference type="ARBA" id="ARBA00022833"/>
    </source>
</evidence>
<keyword evidence="3" id="KW-0479">Metal-binding</keyword>
<keyword evidence="8" id="KW-1015">Disulfide bond</keyword>
<evidence type="ECO:0000256" key="2">
    <source>
        <dbReference type="ARBA" id="ARBA00022692"/>
    </source>
</evidence>
<keyword evidence="8" id="KW-0245">EGF-like domain</keyword>
<dbReference type="PANTHER" id="PTHR46539">
    <property type="entry name" value="E3 UBIQUITIN-PROTEIN LIGASE ATL42"/>
    <property type="match status" value="1"/>
</dbReference>
<keyword evidence="15" id="KW-1185">Reference proteome</keyword>
<accession>A0D8L5</accession>
<dbReference type="EMBL" id="CT868330">
    <property type="protein sequence ID" value="CAK79382.1"/>
    <property type="molecule type" value="Genomic_DNA"/>
</dbReference>
<dbReference type="PROSITE" id="PS50026">
    <property type="entry name" value="EGF_3"/>
    <property type="match status" value="1"/>
</dbReference>
<dbReference type="PANTHER" id="PTHR46539:SF1">
    <property type="entry name" value="E3 UBIQUITIN-PROTEIN LIGASE ATL42"/>
    <property type="match status" value="1"/>
</dbReference>
<evidence type="ECO:0000256" key="4">
    <source>
        <dbReference type="ARBA" id="ARBA00022771"/>
    </source>
</evidence>
<evidence type="ECO:0000259" key="12">
    <source>
        <dbReference type="PROSITE" id="PS50026"/>
    </source>
</evidence>
<feature type="domain" description="RING-type" evidence="13">
    <location>
        <begin position="389"/>
        <end position="430"/>
    </location>
</feature>
<name>A0D8L5_PARTE</name>
<dbReference type="HOGENOM" id="CLU_617476_0_0_1"/>
<keyword evidence="2 10" id="KW-0812">Transmembrane</keyword>
<reference evidence="14 15" key="1">
    <citation type="journal article" date="2006" name="Nature">
        <title>Global trends of whole-genome duplications revealed by the ciliate Paramecium tetraurelia.</title>
        <authorList>
            <consortium name="Genoscope"/>
            <person name="Aury J.-M."/>
            <person name="Jaillon O."/>
            <person name="Duret L."/>
            <person name="Noel B."/>
            <person name="Jubin C."/>
            <person name="Porcel B.M."/>
            <person name="Segurens B."/>
            <person name="Daubin V."/>
            <person name="Anthouard V."/>
            <person name="Aiach N."/>
            <person name="Arnaiz O."/>
            <person name="Billaut A."/>
            <person name="Beisson J."/>
            <person name="Blanc I."/>
            <person name="Bouhouche K."/>
            <person name="Camara F."/>
            <person name="Duharcourt S."/>
            <person name="Guigo R."/>
            <person name="Gogendeau D."/>
            <person name="Katinka M."/>
            <person name="Keller A.-M."/>
            <person name="Kissmehl R."/>
            <person name="Klotz C."/>
            <person name="Koll F."/>
            <person name="Le Moue A."/>
            <person name="Lepere C."/>
            <person name="Malinsky S."/>
            <person name="Nowacki M."/>
            <person name="Nowak J.K."/>
            <person name="Plattner H."/>
            <person name="Poulain J."/>
            <person name="Ruiz F."/>
            <person name="Serrano V."/>
            <person name="Zagulski M."/>
            <person name="Dessen P."/>
            <person name="Betermier M."/>
            <person name="Weissenbach J."/>
            <person name="Scarpelli C."/>
            <person name="Schachter V."/>
            <person name="Sperling L."/>
            <person name="Meyer E."/>
            <person name="Cohen J."/>
            <person name="Wincker P."/>
        </authorList>
    </citation>
    <scope>NUCLEOTIDE SEQUENCE [LARGE SCALE GENOMIC DNA]</scope>
    <source>
        <strain evidence="14 15">Stock d4-2</strain>
    </source>
</reference>
<dbReference type="GO" id="GO:0061630">
    <property type="term" value="F:ubiquitin protein ligase activity"/>
    <property type="evidence" value="ECO:0000318"/>
    <property type="project" value="GO_Central"/>
</dbReference>
<keyword evidence="6 10" id="KW-1133">Transmembrane helix</keyword>
<dbReference type="Gene3D" id="3.30.40.10">
    <property type="entry name" value="Zinc/RING finger domain, C3HC4 (zinc finger)"/>
    <property type="match status" value="1"/>
</dbReference>
<dbReference type="GO" id="GO:0008270">
    <property type="term" value="F:zinc ion binding"/>
    <property type="evidence" value="ECO:0007669"/>
    <property type="project" value="UniProtKB-KW"/>
</dbReference>
<evidence type="ECO:0000313" key="14">
    <source>
        <dbReference type="EMBL" id="CAK79382.1"/>
    </source>
</evidence>
<feature type="signal peptide" evidence="11">
    <location>
        <begin position="1"/>
        <end position="15"/>
    </location>
</feature>
<dbReference type="GO" id="GO:0043161">
    <property type="term" value="P:proteasome-mediated ubiquitin-dependent protein catabolic process"/>
    <property type="evidence" value="ECO:0000318"/>
    <property type="project" value="GO_Central"/>
</dbReference>
<dbReference type="InterPro" id="IPR013083">
    <property type="entry name" value="Znf_RING/FYVE/PHD"/>
</dbReference>
<dbReference type="RefSeq" id="XP_001446779.1">
    <property type="nucleotide sequence ID" value="XM_001446742.1"/>
</dbReference>
<dbReference type="KEGG" id="ptm:GSPATT00014328001"/>
<sequence length="445" mass="52002">MWFILQFLQIHIVSSLETVIQISENAKTWTDVQMSSPNNTYILNIENTVTFPYYAINVELHKQDDTFSLHYGIGKPPEFSLNLSEITEVQGFDIYGYLENRFTHFILLSSEDFHQKQVYISTSSEWTQNYNITVTATYDKLCPNNCTNQGSCQVFNKLSMKDGKCLCNKNYIGNDCRQPATYIEQNKEMFLNLENTVKYAYVDLEESENQTMVLIVQTNSSEGVDLYRMKTRVLYIPALEDLNAKYYDQLVYGYEVSSMYPIEFDLKDRNDVSTQIQKRVRFIFKQKSLREQHIQISLDLINQRTQNTISTSTVIIIVASTAGIIMFISISFAVGRYFRNKKIKETLAALAVIRQMQQEKKYSAKSFDDEILEQLPQIQNDHIKNTDVCPICLDLYINKPDLRSTKCRHLFHRECILSWIYINKNCPTCRSDLKIHMNHNRNQQQ</sequence>
<gene>
    <name evidence="14" type="ORF">GSPATT00014328001</name>
</gene>
<dbReference type="InterPro" id="IPR001841">
    <property type="entry name" value="Znf_RING"/>
</dbReference>
<dbReference type="AlphaFoldDB" id="A0D8L5"/>
<evidence type="ECO:0000256" key="9">
    <source>
        <dbReference type="PROSITE-ProRule" id="PRU00175"/>
    </source>
</evidence>
<dbReference type="OrthoDB" id="295416at2759"/>
<dbReference type="Proteomes" id="UP000000600">
    <property type="component" value="Unassembled WGS sequence"/>
</dbReference>
<evidence type="ECO:0000256" key="7">
    <source>
        <dbReference type="ARBA" id="ARBA00023136"/>
    </source>
</evidence>
<organism evidence="14 15">
    <name type="scientific">Paramecium tetraurelia</name>
    <dbReference type="NCBI Taxonomy" id="5888"/>
    <lineage>
        <taxon>Eukaryota</taxon>
        <taxon>Sar</taxon>
        <taxon>Alveolata</taxon>
        <taxon>Ciliophora</taxon>
        <taxon>Intramacronucleata</taxon>
        <taxon>Oligohymenophorea</taxon>
        <taxon>Peniculida</taxon>
        <taxon>Parameciidae</taxon>
        <taxon>Paramecium</taxon>
    </lineage>
</organism>
<evidence type="ECO:0008006" key="16">
    <source>
        <dbReference type="Google" id="ProtNLM"/>
    </source>
</evidence>
<proteinExistence type="predicted"/>
<evidence type="ECO:0000259" key="13">
    <source>
        <dbReference type="PROSITE" id="PS50089"/>
    </source>
</evidence>
<evidence type="ECO:0000256" key="8">
    <source>
        <dbReference type="PROSITE-ProRule" id="PRU00076"/>
    </source>
</evidence>
<comment type="caution">
    <text evidence="8">Lacks conserved residue(s) required for the propagation of feature annotation.</text>
</comment>
<dbReference type="SMART" id="SM00184">
    <property type="entry name" value="RING"/>
    <property type="match status" value="1"/>
</dbReference>
<dbReference type="InterPro" id="IPR000742">
    <property type="entry name" value="EGF"/>
</dbReference>